<accession>A0A934JYM7</accession>
<evidence type="ECO:0000313" key="13">
    <source>
        <dbReference type="Proteomes" id="UP000606991"/>
    </source>
</evidence>
<gene>
    <name evidence="11" type="primary">thiD</name>
    <name evidence="11" type="ORF">DLM65_10865</name>
    <name evidence="10" type="ORF">JF886_11125</name>
</gene>
<keyword evidence="8" id="KW-0784">Thiamine biosynthesis</keyword>
<evidence type="ECO:0000259" key="9">
    <source>
        <dbReference type="Pfam" id="PF08543"/>
    </source>
</evidence>
<keyword evidence="5" id="KW-0547">Nucleotide-binding</keyword>
<dbReference type="EMBL" id="JAEKNS010000116">
    <property type="protein sequence ID" value="MBJ7595390.1"/>
    <property type="molecule type" value="Genomic_DNA"/>
</dbReference>
<dbReference type="AlphaFoldDB" id="A0A2W6ANM6"/>
<protein>
    <submittedName>
        <fullName evidence="11">Bifunctional hydroxymethylpyrimidine kinase/phosphomethylpyrimidine kinase</fullName>
        <ecNumber evidence="10">2.7.1.49</ecNumber>
        <ecNumber evidence="10">2.7.4.7</ecNumber>
    </submittedName>
</protein>
<comment type="catalytic activity">
    <reaction evidence="1">
        <text>4-amino-5-hydroxymethyl-2-methylpyrimidine + ATP = 4-amino-2-methyl-5-(phosphooxymethyl)pyrimidine + ADP + H(+)</text>
        <dbReference type="Rhea" id="RHEA:23096"/>
        <dbReference type="ChEBI" id="CHEBI:15378"/>
        <dbReference type="ChEBI" id="CHEBI:16892"/>
        <dbReference type="ChEBI" id="CHEBI:30616"/>
        <dbReference type="ChEBI" id="CHEBI:58354"/>
        <dbReference type="ChEBI" id="CHEBI:456216"/>
        <dbReference type="EC" id="2.7.1.49"/>
    </reaction>
</comment>
<comment type="catalytic activity">
    <reaction evidence="2">
        <text>4-amino-2-methyl-5-(phosphooxymethyl)pyrimidine + ATP = 4-amino-2-methyl-5-(diphosphooxymethyl)pyrimidine + ADP</text>
        <dbReference type="Rhea" id="RHEA:19893"/>
        <dbReference type="ChEBI" id="CHEBI:30616"/>
        <dbReference type="ChEBI" id="CHEBI:57841"/>
        <dbReference type="ChEBI" id="CHEBI:58354"/>
        <dbReference type="ChEBI" id="CHEBI:456216"/>
        <dbReference type="EC" id="2.7.4.7"/>
    </reaction>
</comment>
<dbReference type="PANTHER" id="PTHR20858:SF17">
    <property type="entry name" value="HYDROXYMETHYLPYRIMIDINE_PHOSPHOMETHYLPYRIMIDINE KINASE THI20-RELATED"/>
    <property type="match status" value="1"/>
</dbReference>
<proteinExistence type="predicted"/>
<dbReference type="Gene3D" id="3.40.1190.20">
    <property type="match status" value="1"/>
</dbReference>
<evidence type="ECO:0000313" key="12">
    <source>
        <dbReference type="Proteomes" id="UP000248724"/>
    </source>
</evidence>
<dbReference type="Proteomes" id="UP000606991">
    <property type="component" value="Unassembled WGS sequence"/>
</dbReference>
<dbReference type="PANTHER" id="PTHR20858">
    <property type="entry name" value="PHOSPHOMETHYLPYRIMIDINE KINASE"/>
    <property type="match status" value="1"/>
</dbReference>
<dbReference type="CDD" id="cd01169">
    <property type="entry name" value="HMPP_kinase"/>
    <property type="match status" value="1"/>
</dbReference>
<dbReference type="EMBL" id="QHBU01000211">
    <property type="protein sequence ID" value="PZR79341.1"/>
    <property type="molecule type" value="Genomic_DNA"/>
</dbReference>
<dbReference type="GO" id="GO:0005829">
    <property type="term" value="C:cytosol"/>
    <property type="evidence" value="ECO:0007669"/>
    <property type="project" value="TreeGrafter"/>
</dbReference>
<dbReference type="SUPFAM" id="SSF53613">
    <property type="entry name" value="Ribokinase-like"/>
    <property type="match status" value="1"/>
</dbReference>
<dbReference type="InterPro" id="IPR004399">
    <property type="entry name" value="HMP/HMP-P_kinase_dom"/>
</dbReference>
<sequence length="273" mass="27502">MARTARALTIASSDSGGGAGIQADLRAFAAAGCHGASVIVALTAQNTREVTAIHAVPTDFITAQVDAVFDDIGADAVKTGMLLSAEIIEAVAASLAGRDVPLVVDPVMIASSGARLLHDGALEVMVGALFPLATVVTPNLPEAELIAGFRGTRRALAERLCEMGAAATIVTGGHGRDPVDHLFDGRDHVEIPVPRHAIAATHGAGCTHSAALAALLAQGWPLREAAQGAAEVASAAVARGLADIGAGDGPVDALDIRSRRLVPPAPLSVGRIA</sequence>
<comment type="caution">
    <text evidence="11">The sequence shown here is derived from an EMBL/GenBank/DDBJ whole genome shotgun (WGS) entry which is preliminary data.</text>
</comment>
<name>A0A2W6ANM6_9BACT</name>
<accession>A0A2W6ANM6</accession>
<dbReference type="EC" id="2.7.4.7" evidence="10"/>
<dbReference type="FunFam" id="3.40.1190.20:FF:000003">
    <property type="entry name" value="Phosphomethylpyrimidine kinase ThiD"/>
    <property type="match status" value="1"/>
</dbReference>
<reference evidence="10 13" key="3">
    <citation type="submission" date="2020-10" db="EMBL/GenBank/DDBJ databases">
        <title>Ca. Dormibacterota MAGs.</title>
        <authorList>
            <person name="Montgomery K."/>
        </authorList>
    </citation>
    <scope>NUCLEOTIDE SEQUENCE [LARGE SCALE GENOMIC DNA]</scope>
    <source>
        <strain evidence="10">SC8812_S17_18</strain>
    </source>
</reference>
<evidence type="ECO:0000256" key="3">
    <source>
        <dbReference type="ARBA" id="ARBA00004769"/>
    </source>
</evidence>
<dbReference type="NCBIfam" id="TIGR00097">
    <property type="entry name" value="HMP-P_kinase"/>
    <property type="match status" value="1"/>
</dbReference>
<feature type="domain" description="Pyridoxamine kinase/Phosphomethylpyrimidine kinase" evidence="9">
    <location>
        <begin position="14"/>
        <end position="252"/>
    </location>
</feature>
<dbReference type="GO" id="GO:0005524">
    <property type="term" value="F:ATP binding"/>
    <property type="evidence" value="ECO:0007669"/>
    <property type="project" value="UniProtKB-KW"/>
</dbReference>
<evidence type="ECO:0000256" key="4">
    <source>
        <dbReference type="ARBA" id="ARBA00022679"/>
    </source>
</evidence>
<dbReference type="EC" id="2.7.1.49" evidence="10"/>
<evidence type="ECO:0000256" key="5">
    <source>
        <dbReference type="ARBA" id="ARBA00022741"/>
    </source>
</evidence>
<organism evidence="11 12">
    <name type="scientific">Candidatus Aeolococcus gillhamiae</name>
    <dbReference type="NCBI Taxonomy" id="3127015"/>
    <lineage>
        <taxon>Bacteria</taxon>
        <taxon>Bacillati</taxon>
        <taxon>Candidatus Dormiibacterota</taxon>
        <taxon>Candidatus Dormibacteria</taxon>
        <taxon>Candidatus Aeolococcales</taxon>
        <taxon>Candidatus Aeolococcaceae</taxon>
        <taxon>Candidatus Aeolococcus</taxon>
    </lineage>
</organism>
<dbReference type="InterPro" id="IPR029056">
    <property type="entry name" value="Ribokinase-like"/>
</dbReference>
<dbReference type="GO" id="GO:0008902">
    <property type="term" value="F:hydroxymethylpyrimidine kinase activity"/>
    <property type="evidence" value="ECO:0007669"/>
    <property type="project" value="UniProtKB-EC"/>
</dbReference>
<evidence type="ECO:0000313" key="10">
    <source>
        <dbReference type="EMBL" id="MBJ7595390.1"/>
    </source>
</evidence>
<keyword evidence="4 10" id="KW-0808">Transferase</keyword>
<dbReference type="GO" id="GO:0009228">
    <property type="term" value="P:thiamine biosynthetic process"/>
    <property type="evidence" value="ECO:0007669"/>
    <property type="project" value="UniProtKB-KW"/>
</dbReference>
<dbReference type="Pfam" id="PF08543">
    <property type="entry name" value="Phos_pyr_kin"/>
    <property type="match status" value="1"/>
</dbReference>
<evidence type="ECO:0000256" key="2">
    <source>
        <dbReference type="ARBA" id="ARBA00000565"/>
    </source>
</evidence>
<keyword evidence="6 11" id="KW-0418">Kinase</keyword>
<comment type="pathway">
    <text evidence="3">Cofactor biosynthesis; thiamine diphosphate biosynthesis; 4-amino-2-methyl-5-diphosphomethylpyrimidine from 5-amino-1-(5-phospho-D-ribosyl)imidazole: step 3/3.</text>
</comment>
<keyword evidence="7" id="KW-0067">ATP-binding</keyword>
<dbReference type="RefSeq" id="WP_337312456.1">
    <property type="nucleotide sequence ID" value="NZ_JAEKNS010000116.1"/>
</dbReference>
<reference evidence="11 12" key="1">
    <citation type="journal article" date="2017" name="Nature">
        <title>Atmospheric trace gases support primary production in Antarctic desert surface soil.</title>
        <authorList>
            <person name="Ji M."/>
            <person name="Greening C."/>
            <person name="Vanwonterghem I."/>
            <person name="Carere C.R."/>
            <person name="Bay S.K."/>
            <person name="Steen J.A."/>
            <person name="Montgomery K."/>
            <person name="Lines T."/>
            <person name="Beardall J."/>
            <person name="van Dorst J."/>
            <person name="Snape I."/>
            <person name="Stott M.B."/>
            <person name="Hugenholtz P."/>
            <person name="Ferrari B.C."/>
        </authorList>
    </citation>
    <scope>NUCLEOTIDE SEQUENCE [LARGE SCALE GENOMIC DNA]</scope>
    <source>
        <strain evidence="11">RRmetagenome_bin12</strain>
    </source>
</reference>
<reference evidence="11" key="2">
    <citation type="submission" date="2018-05" db="EMBL/GenBank/DDBJ databases">
        <authorList>
            <person name="Ferrari B."/>
        </authorList>
    </citation>
    <scope>NUCLEOTIDE SEQUENCE</scope>
    <source>
        <strain evidence="11">RRmetagenome_bin12</strain>
    </source>
</reference>
<evidence type="ECO:0000256" key="1">
    <source>
        <dbReference type="ARBA" id="ARBA00000151"/>
    </source>
</evidence>
<evidence type="ECO:0000313" key="11">
    <source>
        <dbReference type="EMBL" id="PZR79341.1"/>
    </source>
</evidence>
<dbReference type="InterPro" id="IPR013749">
    <property type="entry name" value="PM/HMP-P_kinase-1"/>
</dbReference>
<evidence type="ECO:0000256" key="8">
    <source>
        <dbReference type="ARBA" id="ARBA00022977"/>
    </source>
</evidence>
<dbReference type="Proteomes" id="UP000248724">
    <property type="component" value="Unassembled WGS sequence"/>
</dbReference>
<evidence type="ECO:0000256" key="6">
    <source>
        <dbReference type="ARBA" id="ARBA00022777"/>
    </source>
</evidence>
<dbReference type="GO" id="GO:0008972">
    <property type="term" value="F:phosphomethylpyrimidine kinase activity"/>
    <property type="evidence" value="ECO:0007669"/>
    <property type="project" value="UniProtKB-EC"/>
</dbReference>
<evidence type="ECO:0000256" key="7">
    <source>
        <dbReference type="ARBA" id="ARBA00022840"/>
    </source>
</evidence>